<evidence type="ECO:0000313" key="2">
    <source>
        <dbReference type="EMBL" id="CEO46024.1"/>
    </source>
</evidence>
<dbReference type="Gene3D" id="3.50.50.100">
    <property type="match status" value="1"/>
</dbReference>
<dbReference type="EMBL" id="CDPU01000003">
    <property type="protein sequence ID" value="CEO46024.1"/>
    <property type="molecule type" value="Genomic_DNA"/>
</dbReference>
<evidence type="ECO:0000259" key="1">
    <source>
        <dbReference type="Pfam" id="PF07992"/>
    </source>
</evidence>
<organism evidence="2">
    <name type="scientific">Bionectria ochroleuca</name>
    <name type="common">Gliocladium roseum</name>
    <dbReference type="NCBI Taxonomy" id="29856"/>
    <lineage>
        <taxon>Eukaryota</taxon>
        <taxon>Fungi</taxon>
        <taxon>Dikarya</taxon>
        <taxon>Ascomycota</taxon>
        <taxon>Pezizomycotina</taxon>
        <taxon>Sordariomycetes</taxon>
        <taxon>Hypocreomycetidae</taxon>
        <taxon>Hypocreales</taxon>
        <taxon>Bionectriaceae</taxon>
        <taxon>Clonostachys</taxon>
    </lineage>
</organism>
<dbReference type="InterPro" id="IPR023753">
    <property type="entry name" value="FAD/NAD-binding_dom"/>
</dbReference>
<dbReference type="PRINTS" id="PR00368">
    <property type="entry name" value="FADPNR"/>
</dbReference>
<dbReference type="GO" id="GO:0050660">
    <property type="term" value="F:flavin adenine dinucleotide binding"/>
    <property type="evidence" value="ECO:0007669"/>
    <property type="project" value="TreeGrafter"/>
</dbReference>
<dbReference type="PANTHER" id="PTHR43735">
    <property type="entry name" value="APOPTOSIS-INDUCING FACTOR 1"/>
    <property type="match status" value="1"/>
</dbReference>
<sequence length="426" mass="46928">MFENIGMYARVAAFIFALAGEEIRNIAGGIVTRQQARWFGSTPFEDRRFNIVIVGASFAGHQVARIIANNLPPRSPYRVIVIEPSSHFVFTWVLPRYCVAKGHEQKAFVPYGGYTDAAPDGAVRWIKDRVVSVTRESVELQDSKEVIPYSHLVIATGSNVKHGLPSRVHETEKSVGMKLLQEMQQDVEKSHNLVVVGGGAAGVEVATDAKAKYPDKKVTLVHSRNALMHRFGEKLQVAALQGTEKLGVEVILEDRVVGRNEISKTVHLKSGRELECDFMINCVGQKPSSDLIAQLSPTSISTTGHIKVRPTLQVEGEGFSNIYACGDVADTKTPNPNARSASRQAVVVARNVLLEAQGRLPDKIYENHWGDGVIKLTLGLDRSVGYIGDDESGLLFESREKAEELMAANCWRHMGKKPYEDDTKLP</sequence>
<dbReference type="AlphaFoldDB" id="A0A0B7JMA4"/>
<feature type="domain" description="FAD/NAD(P)-binding" evidence="1">
    <location>
        <begin position="50"/>
        <end position="341"/>
    </location>
</feature>
<dbReference type="InterPro" id="IPR036188">
    <property type="entry name" value="FAD/NAD-bd_sf"/>
</dbReference>
<dbReference type="GO" id="GO:0004174">
    <property type="term" value="F:electron-transferring-flavoprotein dehydrogenase activity"/>
    <property type="evidence" value="ECO:0007669"/>
    <property type="project" value="TreeGrafter"/>
</dbReference>
<reference evidence="2" key="1">
    <citation type="submission" date="2015-01" db="EMBL/GenBank/DDBJ databases">
        <authorList>
            <person name="Durling Mikael"/>
        </authorList>
    </citation>
    <scope>NUCLEOTIDE SEQUENCE</scope>
</reference>
<protein>
    <recommendedName>
        <fullName evidence="1">FAD/NAD(P)-binding domain-containing protein</fullName>
    </recommendedName>
</protein>
<dbReference type="Pfam" id="PF07992">
    <property type="entry name" value="Pyr_redox_2"/>
    <property type="match status" value="1"/>
</dbReference>
<dbReference type="PRINTS" id="PR00411">
    <property type="entry name" value="PNDRDTASEI"/>
</dbReference>
<gene>
    <name evidence="2" type="ORF">BN869_000002079_1</name>
</gene>
<dbReference type="SUPFAM" id="SSF51905">
    <property type="entry name" value="FAD/NAD(P)-binding domain"/>
    <property type="match status" value="1"/>
</dbReference>
<name>A0A0B7JMA4_BIOOC</name>
<dbReference type="PANTHER" id="PTHR43735:SF11">
    <property type="entry name" value="HYPOTHETICAL OXIDOREDUCTASE (EUROFUNG)"/>
    <property type="match status" value="1"/>
</dbReference>
<accession>A0A0B7JMA4</accession>
<dbReference type="GO" id="GO:0005737">
    <property type="term" value="C:cytoplasm"/>
    <property type="evidence" value="ECO:0007669"/>
    <property type="project" value="TreeGrafter"/>
</dbReference>
<proteinExistence type="predicted"/>